<dbReference type="EMBL" id="CAFBOL010000061">
    <property type="protein sequence ID" value="CAB4999895.1"/>
    <property type="molecule type" value="Genomic_DNA"/>
</dbReference>
<evidence type="ECO:0000313" key="8">
    <source>
        <dbReference type="EMBL" id="CAB4954276.1"/>
    </source>
</evidence>
<evidence type="ECO:0000313" key="9">
    <source>
        <dbReference type="EMBL" id="CAB4999895.1"/>
    </source>
</evidence>
<feature type="domain" description="Chorismate mutase" evidence="2">
    <location>
        <begin position="5"/>
        <end position="96"/>
    </location>
</feature>
<dbReference type="SUPFAM" id="SSF54593">
    <property type="entry name" value="Glyoxalase/Bleomycin resistance protein/Dihydroxybiphenyl dioxygenase"/>
    <property type="match status" value="1"/>
</dbReference>
<dbReference type="Gene3D" id="1.20.59.10">
    <property type="entry name" value="Chorismate mutase"/>
    <property type="match status" value="1"/>
</dbReference>
<dbReference type="EMBL" id="CAEZYF010000034">
    <property type="protein sequence ID" value="CAB4746916.1"/>
    <property type="molecule type" value="Genomic_DNA"/>
</dbReference>
<protein>
    <submittedName>
        <fullName evidence="6">Unannotated protein</fullName>
    </submittedName>
</protein>
<gene>
    <name evidence="5" type="ORF">UFOPK2656_03291</name>
    <name evidence="6" type="ORF">UFOPK3099_02165</name>
    <name evidence="7" type="ORF">UFOPK3267_01918</name>
    <name evidence="8" type="ORF">UFOPK3651_03062</name>
    <name evidence="9" type="ORF">UFOPK3931_02059</name>
    <name evidence="4" type="ORF">UFOPK4189_03047</name>
</gene>
<dbReference type="EMBL" id="CAFBMT010000028">
    <property type="protein sequence ID" value="CAB4954276.1"/>
    <property type="molecule type" value="Genomic_DNA"/>
</dbReference>
<dbReference type="PROSITE" id="PS51819">
    <property type="entry name" value="VOC"/>
    <property type="match status" value="1"/>
</dbReference>
<dbReference type="EMBL" id="CAFBIY010000113">
    <property type="protein sequence ID" value="CAB4852159.1"/>
    <property type="molecule type" value="Genomic_DNA"/>
</dbReference>
<dbReference type="Gene3D" id="3.10.180.10">
    <property type="entry name" value="2,3-Dihydroxybiphenyl 1,2-Dioxygenase, domain 1"/>
    <property type="match status" value="1"/>
</dbReference>
<evidence type="ECO:0000313" key="4">
    <source>
        <dbReference type="EMBL" id="CAB4365302.1"/>
    </source>
</evidence>
<evidence type="ECO:0000313" key="5">
    <source>
        <dbReference type="EMBL" id="CAB4746916.1"/>
    </source>
</evidence>
<dbReference type="InterPro" id="IPR051331">
    <property type="entry name" value="Chorismate_mutase-related"/>
</dbReference>
<reference evidence="6" key="1">
    <citation type="submission" date="2020-05" db="EMBL/GenBank/DDBJ databases">
        <authorList>
            <person name="Chiriac C."/>
            <person name="Salcher M."/>
            <person name="Ghai R."/>
            <person name="Kavagutti S V."/>
        </authorList>
    </citation>
    <scope>NUCLEOTIDE SEQUENCE</scope>
</reference>
<dbReference type="PANTHER" id="PTHR38041">
    <property type="entry name" value="CHORISMATE MUTASE"/>
    <property type="match status" value="1"/>
</dbReference>
<evidence type="ECO:0000259" key="3">
    <source>
        <dbReference type="PROSITE" id="PS51819"/>
    </source>
</evidence>
<dbReference type="PANTHER" id="PTHR38041:SF1">
    <property type="entry name" value="CHORISMATE MUTASE"/>
    <property type="match status" value="1"/>
</dbReference>
<dbReference type="EMBL" id="CAFAAV010000198">
    <property type="protein sequence ID" value="CAB4831758.1"/>
    <property type="molecule type" value="Genomic_DNA"/>
</dbReference>
<dbReference type="InterPro" id="IPR004360">
    <property type="entry name" value="Glyas_Fos-R_dOase_dom"/>
</dbReference>
<dbReference type="AlphaFoldDB" id="A0A6J7AH14"/>
<dbReference type="GO" id="GO:0009697">
    <property type="term" value="P:salicylic acid biosynthetic process"/>
    <property type="evidence" value="ECO:0007669"/>
    <property type="project" value="TreeGrafter"/>
</dbReference>
<evidence type="ECO:0000313" key="6">
    <source>
        <dbReference type="EMBL" id="CAB4831758.1"/>
    </source>
</evidence>
<dbReference type="GO" id="GO:0046417">
    <property type="term" value="P:chorismate metabolic process"/>
    <property type="evidence" value="ECO:0007669"/>
    <property type="project" value="InterPro"/>
</dbReference>
<accession>A0A6J7AH14</accession>
<dbReference type="SUPFAM" id="SSF48600">
    <property type="entry name" value="Chorismate mutase II"/>
    <property type="match status" value="1"/>
</dbReference>
<dbReference type="EMBL" id="CAESGF010000028">
    <property type="protein sequence ID" value="CAB4365302.1"/>
    <property type="molecule type" value="Genomic_DNA"/>
</dbReference>
<dbReference type="InterPro" id="IPR037523">
    <property type="entry name" value="VOC_core"/>
</dbReference>
<evidence type="ECO:0000313" key="7">
    <source>
        <dbReference type="EMBL" id="CAB4852159.1"/>
    </source>
</evidence>
<evidence type="ECO:0000256" key="1">
    <source>
        <dbReference type="ARBA" id="ARBA00023235"/>
    </source>
</evidence>
<keyword evidence="1" id="KW-0413">Isomerase</keyword>
<dbReference type="Pfam" id="PF01817">
    <property type="entry name" value="CM_2"/>
    <property type="match status" value="1"/>
</dbReference>
<feature type="domain" description="VOC" evidence="3">
    <location>
        <begin position="120"/>
        <end position="243"/>
    </location>
</feature>
<name>A0A6J7AH14_9ZZZZ</name>
<dbReference type="SMART" id="SM00830">
    <property type="entry name" value="CM_2"/>
    <property type="match status" value="1"/>
</dbReference>
<organism evidence="6">
    <name type="scientific">freshwater metagenome</name>
    <dbReference type="NCBI Taxonomy" id="449393"/>
    <lineage>
        <taxon>unclassified sequences</taxon>
        <taxon>metagenomes</taxon>
        <taxon>ecological metagenomes</taxon>
    </lineage>
</organism>
<sequence length="265" mass="28029">MSTPEPPRPELAALRTRIDQLDAALIAIVAERLAVCREVAAVKQGSDTPVIQPARVRDVVTSRRQQAIEAGVDADFAEQLFRVLLTETHRIEVAGHRPDSAPDKQAAAGERSGLDTVASRVDHIVIAVHDLRAAIDSLVQRFGFHEVSLADPRPGIAALAAGGVTFVFVGPEASPSVAAYLADRGDGVQHVSIEVLNAGYARSCLEGGGAPLLTEVAVDADGHEQFFAANDPATGVQLGFISRVGHRVGVGTENVLTMFDAMLHR</sequence>
<dbReference type="InterPro" id="IPR002701">
    <property type="entry name" value="CM_II_prokaryot"/>
</dbReference>
<dbReference type="InterPro" id="IPR036979">
    <property type="entry name" value="CM_dom_sf"/>
</dbReference>
<dbReference type="GO" id="GO:0004106">
    <property type="term" value="F:chorismate mutase activity"/>
    <property type="evidence" value="ECO:0007669"/>
    <property type="project" value="InterPro"/>
</dbReference>
<dbReference type="InterPro" id="IPR036263">
    <property type="entry name" value="Chorismate_II_sf"/>
</dbReference>
<proteinExistence type="predicted"/>
<dbReference type="Pfam" id="PF00903">
    <property type="entry name" value="Glyoxalase"/>
    <property type="match status" value="1"/>
</dbReference>
<dbReference type="InterPro" id="IPR029068">
    <property type="entry name" value="Glyas_Bleomycin-R_OHBP_Dase"/>
</dbReference>
<dbReference type="PROSITE" id="PS51168">
    <property type="entry name" value="CHORISMATE_MUT_2"/>
    <property type="match status" value="1"/>
</dbReference>
<evidence type="ECO:0000259" key="2">
    <source>
        <dbReference type="PROSITE" id="PS51168"/>
    </source>
</evidence>